<dbReference type="AlphaFoldDB" id="A0A1D7UT11"/>
<feature type="domain" description="DUF1554" evidence="2">
    <location>
        <begin position="100"/>
        <end position="229"/>
    </location>
</feature>
<name>A0A1D7UT11_9LEPT</name>
<accession>A0A1D7UT11</accession>
<gene>
    <name evidence="3" type="ORF">A0128_02000</name>
</gene>
<organism evidence="3 4">
    <name type="scientific">Leptospira tipperaryensis</name>
    <dbReference type="NCBI Taxonomy" id="2564040"/>
    <lineage>
        <taxon>Bacteria</taxon>
        <taxon>Pseudomonadati</taxon>
        <taxon>Spirochaetota</taxon>
        <taxon>Spirochaetia</taxon>
        <taxon>Leptospirales</taxon>
        <taxon>Leptospiraceae</taxon>
        <taxon>Leptospira</taxon>
    </lineage>
</organism>
<dbReference type="InterPro" id="IPR011448">
    <property type="entry name" value="DUF1554"/>
</dbReference>
<evidence type="ECO:0000313" key="4">
    <source>
        <dbReference type="Proteomes" id="UP000094197"/>
    </source>
</evidence>
<keyword evidence="1" id="KW-0472">Membrane</keyword>
<keyword evidence="1" id="KW-0812">Transmembrane</keyword>
<dbReference type="OrthoDB" id="346139at2"/>
<dbReference type="Gene3D" id="3.10.100.10">
    <property type="entry name" value="Mannose-Binding Protein A, subunit A"/>
    <property type="match status" value="1"/>
</dbReference>
<protein>
    <recommendedName>
        <fullName evidence="2">DUF1554 domain-containing protein</fullName>
    </recommendedName>
</protein>
<dbReference type="InterPro" id="IPR016187">
    <property type="entry name" value="CTDL_fold"/>
</dbReference>
<dbReference type="Pfam" id="PF07588">
    <property type="entry name" value="DUF1554"/>
    <property type="match status" value="1"/>
</dbReference>
<sequence length="253" mass="26237">MINRLALSYGLEIRGTFVFLRLILFCAIFSFLFFSCTVWPVLTVAATKNSERSDSSASVAFLALVQGGDSSVGSTNTSSTPVETSNTCAATGCSIFLTVAFTGNMGGIVGADSSCATAASGRSAPGNTSGYKALLMTDDGTRDLTNSWVLYPNTTYQSLDNSNLPIGTTNGAGQLPTTLANEITGSGGNLVYTGMNTTGPSWAPKTGTNCLNWTTASNSVSGWFGSSNAPNSEFDAGGARTCDVFLALYCVQR</sequence>
<evidence type="ECO:0000256" key="1">
    <source>
        <dbReference type="SAM" id="Phobius"/>
    </source>
</evidence>
<evidence type="ECO:0000313" key="3">
    <source>
        <dbReference type="EMBL" id="AOP32750.1"/>
    </source>
</evidence>
<feature type="transmembrane region" description="Helical" evidence="1">
    <location>
        <begin position="20"/>
        <end position="42"/>
    </location>
</feature>
<reference evidence="3 4" key="1">
    <citation type="submission" date="2016-04" db="EMBL/GenBank/DDBJ databases">
        <title>Complete genome seqeunce of Leptospira alstonii serovar Room22.</title>
        <authorList>
            <person name="Nally J.E."/>
            <person name="Bayles D.O."/>
            <person name="Hurley D."/>
            <person name="Fanning S."/>
            <person name="McMahon B.J."/>
            <person name="Arent Z."/>
        </authorList>
    </citation>
    <scope>NUCLEOTIDE SEQUENCE [LARGE SCALE GENOMIC DNA]</scope>
    <source>
        <strain evidence="3 4">GWTS #1</strain>
    </source>
</reference>
<keyword evidence="1" id="KW-1133">Transmembrane helix</keyword>
<keyword evidence="4" id="KW-1185">Reference proteome</keyword>
<dbReference type="SUPFAM" id="SSF56436">
    <property type="entry name" value="C-type lectin-like"/>
    <property type="match status" value="1"/>
</dbReference>
<proteinExistence type="predicted"/>
<dbReference type="KEGG" id="laj:A0128_02000"/>
<evidence type="ECO:0000259" key="2">
    <source>
        <dbReference type="Pfam" id="PF07588"/>
    </source>
</evidence>
<dbReference type="EMBL" id="CP015217">
    <property type="protein sequence ID" value="AOP32750.1"/>
    <property type="molecule type" value="Genomic_DNA"/>
</dbReference>
<dbReference type="RefSeq" id="WP_069605999.1">
    <property type="nucleotide sequence ID" value="NZ_CP015217.1"/>
</dbReference>
<dbReference type="Proteomes" id="UP000094197">
    <property type="component" value="Chromosome 1"/>
</dbReference>
<dbReference type="InterPro" id="IPR016186">
    <property type="entry name" value="C-type_lectin-like/link_sf"/>
</dbReference>